<reference evidence="18" key="3">
    <citation type="submission" date="2025-09" db="UniProtKB">
        <authorList>
            <consortium name="Ensembl"/>
        </authorList>
    </citation>
    <scope>IDENTIFICATION</scope>
</reference>
<dbReference type="GO" id="GO:0044877">
    <property type="term" value="F:protein-containing complex binding"/>
    <property type="evidence" value="ECO:0007669"/>
    <property type="project" value="TreeGrafter"/>
</dbReference>
<keyword evidence="4" id="KW-0716">Sensory transduction</keyword>
<dbReference type="STRING" id="64144.ENSATEP00000030245"/>
<dbReference type="OrthoDB" id="421226at2759"/>
<dbReference type="GO" id="GO:0007601">
    <property type="term" value="P:visual perception"/>
    <property type="evidence" value="ECO:0007669"/>
    <property type="project" value="UniProtKB-KW"/>
</dbReference>
<keyword evidence="19" id="KW-1185">Reference proteome</keyword>
<dbReference type="SMART" id="SM00100">
    <property type="entry name" value="cNMP"/>
    <property type="match status" value="1"/>
</dbReference>
<dbReference type="GO" id="GO:0005222">
    <property type="term" value="F:intracellularly cAMP-activated cation channel activity"/>
    <property type="evidence" value="ECO:0007669"/>
    <property type="project" value="TreeGrafter"/>
</dbReference>
<evidence type="ECO:0000256" key="4">
    <source>
        <dbReference type="ARBA" id="ARBA00022606"/>
    </source>
</evidence>
<reference evidence="18" key="1">
    <citation type="submission" date="2021-04" db="EMBL/GenBank/DDBJ databases">
        <authorList>
            <consortium name="Wellcome Sanger Institute Data Sharing"/>
        </authorList>
    </citation>
    <scope>NUCLEOTIDE SEQUENCE [LARGE SCALE GENOMIC DNA]</scope>
</reference>
<dbReference type="GO" id="GO:0001750">
    <property type="term" value="C:photoreceptor outer segment"/>
    <property type="evidence" value="ECO:0007669"/>
    <property type="project" value="TreeGrafter"/>
</dbReference>
<evidence type="ECO:0000256" key="11">
    <source>
        <dbReference type="ARBA" id="ARBA00023286"/>
    </source>
</evidence>
<dbReference type="InterPro" id="IPR000595">
    <property type="entry name" value="cNMP-bd_dom"/>
</dbReference>
<evidence type="ECO:0000256" key="15">
    <source>
        <dbReference type="ARBA" id="ARBA00036239"/>
    </source>
</evidence>
<evidence type="ECO:0000256" key="5">
    <source>
        <dbReference type="ARBA" id="ARBA00022692"/>
    </source>
</evidence>
<evidence type="ECO:0000313" key="19">
    <source>
        <dbReference type="Proteomes" id="UP000265040"/>
    </source>
</evidence>
<evidence type="ECO:0000256" key="3">
    <source>
        <dbReference type="ARBA" id="ARBA00022535"/>
    </source>
</evidence>
<dbReference type="FunFam" id="1.10.287.70:FF:000072">
    <property type="entry name" value="Cyclic nucleotide gated channel beta 3"/>
    <property type="match status" value="1"/>
</dbReference>
<protein>
    <recommendedName>
        <fullName evidence="17">Cyclic nucleotide-binding domain-containing protein</fullName>
    </recommendedName>
</protein>
<evidence type="ECO:0000259" key="17">
    <source>
        <dbReference type="PROSITE" id="PS50042"/>
    </source>
</evidence>
<dbReference type="InterPro" id="IPR050866">
    <property type="entry name" value="CNG_cation_channel"/>
</dbReference>
<keyword evidence="2" id="KW-0813">Transport</keyword>
<keyword evidence="12" id="KW-0407">Ion channel</keyword>
<dbReference type="PROSITE" id="PS00888">
    <property type="entry name" value="CNMP_BINDING_1"/>
    <property type="match status" value="1"/>
</dbReference>
<evidence type="ECO:0000256" key="12">
    <source>
        <dbReference type="ARBA" id="ARBA00023303"/>
    </source>
</evidence>
<evidence type="ECO:0000256" key="1">
    <source>
        <dbReference type="ARBA" id="ARBA00004141"/>
    </source>
</evidence>
<dbReference type="GO" id="GO:0005223">
    <property type="term" value="F:intracellularly cGMP-activated cation channel activity"/>
    <property type="evidence" value="ECO:0007669"/>
    <property type="project" value="TreeGrafter"/>
</dbReference>
<dbReference type="GO" id="GO:0005886">
    <property type="term" value="C:plasma membrane"/>
    <property type="evidence" value="ECO:0007669"/>
    <property type="project" value="TreeGrafter"/>
</dbReference>
<dbReference type="SUPFAM" id="SSF51206">
    <property type="entry name" value="cAMP-binding domain-like"/>
    <property type="match status" value="1"/>
</dbReference>
<dbReference type="PROSITE" id="PS00889">
    <property type="entry name" value="CNMP_BINDING_2"/>
    <property type="match status" value="1"/>
</dbReference>
<keyword evidence="5" id="KW-0812">Transmembrane</keyword>
<dbReference type="InterPro" id="IPR018490">
    <property type="entry name" value="cNMP-bd_dom_sf"/>
</dbReference>
<dbReference type="PROSITE" id="PS50042">
    <property type="entry name" value="CNMP_BINDING_3"/>
    <property type="match status" value="1"/>
</dbReference>
<dbReference type="GeneTree" id="ENSGT00940000154824"/>
<dbReference type="FunFam" id="1.10.287.630:FF:000001">
    <property type="entry name" value="Cyclic nucleotide-gated channel alpha 3"/>
    <property type="match status" value="1"/>
</dbReference>
<dbReference type="Gene3D" id="2.60.120.10">
    <property type="entry name" value="Jelly Rolls"/>
    <property type="match status" value="1"/>
</dbReference>
<keyword evidence="7" id="KW-1133">Transmembrane helix</keyword>
<dbReference type="GO" id="GO:0030553">
    <property type="term" value="F:cGMP binding"/>
    <property type="evidence" value="ECO:0007669"/>
    <property type="project" value="UniProtKB-KW"/>
</dbReference>
<sequence length="666" mass="76467">AFPCRCWSLGKQKRTERSTSVTNRQEAATAPPPPIVINKYSDEKLRAIVRRMRERLQVYKEKVVDQYASSPEISPPVKERKRQAEEKQKKKEEADRKKKEDQEKKKKEDEQKKKEEEENKKGGDKDEKKKVDIKTRLIDTIDPFTDCHYIAWLSLVTLAFNYNTWFVTARLCFPYHTERTIPYWITLDVLADLIYLIDCVIFQPRKQFVKGGDIIKDRVVTKKKYRDSERFKADMLSLIPFDVLYFHFGFRSIFRANRLLKADTFFEFSDRLESIMTKAYIWRVIRTIGYLLFMLHLNACVYYVASDYQGIGKTHWVYSGLGNAYLRCYYHAVRSLINIGGLTEPHTLFEITFQMTNFFTGVFVFSTLIGQMRDVIGAATAGQTYFRSSMDNTVAYMVTNHIPALVQNRVRTWYTYTWDAQGMLDESELLDKMPLVMRTAIAVDINLATFQKIDLFKGCDQQMLVDMLLRLKSIIYLPGDFVVKKGDIGKEMYIIKSGAVQVVGGPDNSIVFVTLKAGCVFGEISLLQSSKDGGNRRTANVKAHGFANLFVLEKKDLFDILVHYPESQKVLARKGRKLMKAKGPAAAKVEEDKKKGLVLFGPKPQTPKLLRALGGTINKKIINKMKVTTPCLVFDYDLHALTVAILSLNKGFCCVFLQTTAGNWKL</sequence>
<accession>A0A3Q1JB66</accession>
<reference evidence="18" key="2">
    <citation type="submission" date="2025-08" db="UniProtKB">
        <authorList>
            <consortium name="Ensembl"/>
        </authorList>
    </citation>
    <scope>IDENTIFICATION</scope>
</reference>
<keyword evidence="13" id="KW-0844">Vision</keyword>
<evidence type="ECO:0000256" key="8">
    <source>
        <dbReference type="ARBA" id="ARBA00022992"/>
    </source>
</evidence>
<keyword evidence="8" id="KW-0142">cGMP-binding</keyword>
<comment type="subcellular location">
    <subcellularLocation>
        <location evidence="1">Membrane</location>
        <topology evidence="1">Multi-pass membrane protein</topology>
    </subcellularLocation>
</comment>
<keyword evidence="9" id="KW-0406">Ion transport</keyword>
<name>A0A3Q1JB66_ANATE</name>
<keyword evidence="6" id="KW-0547">Nucleotide-binding</keyword>
<dbReference type="Pfam" id="PF00520">
    <property type="entry name" value="Ion_trans"/>
    <property type="match status" value="1"/>
</dbReference>
<dbReference type="Gene3D" id="1.10.287.630">
    <property type="entry name" value="Helix hairpin bin"/>
    <property type="match status" value="1"/>
</dbReference>
<dbReference type="GO" id="GO:0017071">
    <property type="term" value="C:intracellular cyclic nucleotide activated cation channel complex"/>
    <property type="evidence" value="ECO:0007669"/>
    <property type="project" value="TreeGrafter"/>
</dbReference>
<dbReference type="SUPFAM" id="SSF81324">
    <property type="entry name" value="Voltage-gated potassium channels"/>
    <property type="match status" value="1"/>
</dbReference>
<comment type="catalytic activity">
    <reaction evidence="14">
        <text>K(+)(in) = K(+)(out)</text>
        <dbReference type="Rhea" id="RHEA:29463"/>
        <dbReference type="ChEBI" id="CHEBI:29103"/>
    </reaction>
</comment>
<dbReference type="FunFam" id="2.60.120.10:FF:000020">
    <property type="entry name" value="Cyclic nucleotide-gated channel beta 3"/>
    <property type="match status" value="1"/>
</dbReference>
<proteinExistence type="predicted"/>
<feature type="region of interest" description="Disordered" evidence="16">
    <location>
        <begin position="65"/>
        <end position="127"/>
    </location>
</feature>
<evidence type="ECO:0000256" key="6">
    <source>
        <dbReference type="ARBA" id="ARBA00022741"/>
    </source>
</evidence>
<evidence type="ECO:0000313" key="18">
    <source>
        <dbReference type="Ensembl" id="ENSATEP00000030245.2"/>
    </source>
</evidence>
<feature type="compositionally biased region" description="Basic and acidic residues" evidence="16">
    <location>
        <begin position="82"/>
        <end position="127"/>
    </location>
</feature>
<evidence type="ECO:0000256" key="9">
    <source>
        <dbReference type="ARBA" id="ARBA00023065"/>
    </source>
</evidence>
<evidence type="ECO:0000256" key="13">
    <source>
        <dbReference type="ARBA" id="ARBA00023305"/>
    </source>
</evidence>
<dbReference type="PANTHER" id="PTHR45638:SF23">
    <property type="entry name" value="CYCLIC NUCLEOTIDE-GATED CATION CHANNEL BETA-3-LIKE ISOFORM X2"/>
    <property type="match status" value="1"/>
</dbReference>
<dbReference type="Gene3D" id="1.10.287.70">
    <property type="match status" value="1"/>
</dbReference>
<feature type="region of interest" description="Disordered" evidence="16">
    <location>
        <begin position="1"/>
        <end position="37"/>
    </location>
</feature>
<dbReference type="InterPro" id="IPR005821">
    <property type="entry name" value="Ion_trans_dom"/>
</dbReference>
<dbReference type="CDD" id="cd00038">
    <property type="entry name" value="CAP_ED"/>
    <property type="match status" value="1"/>
</dbReference>
<organism evidence="18 19">
    <name type="scientific">Anabas testudineus</name>
    <name type="common">Climbing perch</name>
    <name type="synonym">Anthias testudineus</name>
    <dbReference type="NCBI Taxonomy" id="64144"/>
    <lineage>
        <taxon>Eukaryota</taxon>
        <taxon>Metazoa</taxon>
        <taxon>Chordata</taxon>
        <taxon>Craniata</taxon>
        <taxon>Vertebrata</taxon>
        <taxon>Euteleostomi</taxon>
        <taxon>Actinopterygii</taxon>
        <taxon>Neopterygii</taxon>
        <taxon>Teleostei</taxon>
        <taxon>Neoteleostei</taxon>
        <taxon>Acanthomorphata</taxon>
        <taxon>Anabantaria</taxon>
        <taxon>Anabantiformes</taxon>
        <taxon>Anabantoidei</taxon>
        <taxon>Anabantidae</taxon>
        <taxon>Anabas</taxon>
    </lineage>
</organism>
<dbReference type="AlphaFoldDB" id="A0A3Q1JB66"/>
<comment type="catalytic activity">
    <reaction evidence="15">
        <text>Na(+)(in) = Na(+)(out)</text>
        <dbReference type="Rhea" id="RHEA:34963"/>
        <dbReference type="ChEBI" id="CHEBI:29101"/>
    </reaction>
</comment>
<evidence type="ECO:0000256" key="10">
    <source>
        <dbReference type="ARBA" id="ARBA00023136"/>
    </source>
</evidence>
<evidence type="ECO:0000256" key="14">
    <source>
        <dbReference type="ARBA" id="ARBA00034430"/>
    </source>
</evidence>
<dbReference type="InterPro" id="IPR018488">
    <property type="entry name" value="cNMP-bd_CS"/>
</dbReference>
<dbReference type="Ensembl" id="ENSATET00000030701.2">
    <property type="protein sequence ID" value="ENSATEP00000030245.2"/>
    <property type="gene ID" value="ENSATEG00000020858.2"/>
</dbReference>
<dbReference type="Pfam" id="PF00027">
    <property type="entry name" value="cNMP_binding"/>
    <property type="match status" value="1"/>
</dbReference>
<feature type="domain" description="Cyclic nucleotide-binding" evidence="17">
    <location>
        <begin position="455"/>
        <end position="561"/>
    </location>
</feature>
<dbReference type="Proteomes" id="UP000265040">
    <property type="component" value="Chromosome 2"/>
</dbReference>
<dbReference type="PANTHER" id="PTHR45638">
    <property type="entry name" value="CYCLIC NUCLEOTIDE-GATED CATION CHANNEL SUBUNIT A"/>
    <property type="match status" value="1"/>
</dbReference>
<dbReference type="InterPro" id="IPR014710">
    <property type="entry name" value="RmlC-like_jellyroll"/>
</dbReference>
<evidence type="ECO:0000256" key="7">
    <source>
        <dbReference type="ARBA" id="ARBA00022989"/>
    </source>
</evidence>
<keyword evidence="3" id="KW-0140">cGMP</keyword>
<dbReference type="InParanoid" id="A0A3Q1JB66"/>
<evidence type="ECO:0000256" key="16">
    <source>
        <dbReference type="SAM" id="MobiDB-lite"/>
    </source>
</evidence>
<keyword evidence="11" id="KW-1071">Ligand-gated ion channel</keyword>
<evidence type="ECO:0000256" key="2">
    <source>
        <dbReference type="ARBA" id="ARBA00022448"/>
    </source>
</evidence>
<keyword evidence="10" id="KW-0472">Membrane</keyword>